<accession>A0A9N8E3X1</accession>
<keyword evidence="5" id="KW-0560">Oxidoreductase</keyword>
<proteinExistence type="predicted"/>
<evidence type="ECO:0000256" key="6">
    <source>
        <dbReference type="ARBA" id="ARBA00023004"/>
    </source>
</evidence>
<evidence type="ECO:0000256" key="1">
    <source>
        <dbReference type="ARBA" id="ARBA00001970"/>
    </source>
</evidence>
<keyword evidence="7" id="KW-0376">Hydrogen peroxide</keyword>
<dbReference type="InterPro" id="IPR019794">
    <property type="entry name" value="Peroxidases_AS"/>
</dbReference>
<dbReference type="InterPro" id="IPR019793">
    <property type="entry name" value="Peroxidases_heam-ligand_BS"/>
</dbReference>
<feature type="domain" description="Plant heme peroxidase family profile" evidence="11">
    <location>
        <begin position="115"/>
        <end position="412"/>
    </location>
</feature>
<keyword evidence="3" id="KW-0349">Heme</keyword>
<dbReference type="PRINTS" id="PR00458">
    <property type="entry name" value="PEROXIDASE"/>
</dbReference>
<evidence type="ECO:0000256" key="3">
    <source>
        <dbReference type="ARBA" id="ARBA00022617"/>
    </source>
</evidence>
<dbReference type="GO" id="GO:0042744">
    <property type="term" value="P:hydrogen peroxide catabolic process"/>
    <property type="evidence" value="ECO:0007669"/>
    <property type="project" value="UniProtKB-KW"/>
</dbReference>
<evidence type="ECO:0000256" key="8">
    <source>
        <dbReference type="ARBA" id="ARBA00049145"/>
    </source>
</evidence>
<dbReference type="InterPro" id="IPR000763">
    <property type="entry name" value="Catalase_peroxidase"/>
</dbReference>
<evidence type="ECO:0000256" key="5">
    <source>
        <dbReference type="ARBA" id="ARBA00023002"/>
    </source>
</evidence>
<dbReference type="GO" id="GO:0005829">
    <property type="term" value="C:cytosol"/>
    <property type="evidence" value="ECO:0007669"/>
    <property type="project" value="TreeGrafter"/>
</dbReference>
<dbReference type="Pfam" id="PF00141">
    <property type="entry name" value="peroxidase"/>
    <property type="match status" value="3"/>
</dbReference>
<comment type="catalytic activity">
    <reaction evidence="8">
        <text>2 H2O2 = O2 + 2 H2O</text>
        <dbReference type="Rhea" id="RHEA:20309"/>
        <dbReference type="ChEBI" id="CHEBI:15377"/>
        <dbReference type="ChEBI" id="CHEBI:15379"/>
        <dbReference type="ChEBI" id="CHEBI:16240"/>
        <dbReference type="EC" id="1.11.1.21"/>
    </reaction>
</comment>
<evidence type="ECO:0000256" key="7">
    <source>
        <dbReference type="ARBA" id="ARBA00023324"/>
    </source>
</evidence>
<evidence type="ECO:0000256" key="4">
    <source>
        <dbReference type="ARBA" id="ARBA00022723"/>
    </source>
</evidence>
<feature type="compositionally biased region" description="Acidic residues" evidence="9">
    <location>
        <begin position="1255"/>
        <end position="1265"/>
    </location>
</feature>
<keyword evidence="4" id="KW-0479">Metal-binding</keyword>
<gene>
    <name evidence="12" type="ORF">SEMRO_592_G172160.1</name>
</gene>
<comment type="cofactor">
    <cofactor evidence="1">
        <name>heme b</name>
        <dbReference type="ChEBI" id="CHEBI:60344"/>
    </cofactor>
</comment>
<dbReference type="PANTHER" id="PTHR30555:SF0">
    <property type="entry name" value="CATALASE-PEROXIDASE"/>
    <property type="match status" value="1"/>
</dbReference>
<dbReference type="InterPro" id="IPR002016">
    <property type="entry name" value="Haem_peroxidase"/>
</dbReference>
<evidence type="ECO:0000256" key="9">
    <source>
        <dbReference type="SAM" id="MobiDB-lite"/>
    </source>
</evidence>
<comment type="caution">
    <text evidence="12">The sequence shown here is derived from an EMBL/GenBank/DDBJ whole genome shotgun (WGS) entry which is preliminary data.</text>
</comment>
<dbReference type="PROSITE" id="PS00435">
    <property type="entry name" value="PEROXIDASE_1"/>
    <property type="match status" value="2"/>
</dbReference>
<dbReference type="PROSITE" id="PS50873">
    <property type="entry name" value="PEROXIDASE_4"/>
    <property type="match status" value="2"/>
</dbReference>
<feature type="chain" id="PRO_5040138978" evidence="10">
    <location>
        <begin position="20"/>
        <end position="1311"/>
    </location>
</feature>
<dbReference type="Gene3D" id="1.10.520.10">
    <property type="match status" value="3"/>
</dbReference>
<dbReference type="CDD" id="cd00314">
    <property type="entry name" value="plant_peroxidase_like"/>
    <property type="match status" value="1"/>
</dbReference>
<keyword evidence="6" id="KW-0408">Iron</keyword>
<sequence length="1311" mass="141201">MKWSKSLTALLLLGATVDATCPFAGQGGVRGSMTGPNPHTEEGRRVLAKKKQRQQRRLVHSPRTGDYGIPEGGFAAVREDIKTMLVTSQDFFPADFEPPIGPNYGGLMIRLAWHCSGSYRASDGRGGCDGGRIRFDPELNWEDNANLNNAMKLLEPIKEKYGSSLSWGDLITLTGTTAIEFMGGPVLGFCGGRIDDVDGSDSLILGPSDIQEELSPCKSIGQQGACESPLGPTTVGLIYVNPAGPVNATGNPVASGLDIRQAFARMGFNDTETVAIIGGGHAFGKCHGACTNPPCGEEPLVGIGPNTFTSGFEGAWTTAPTTWTNLYFTNLLALEWESGIGPGGNLQWAPVNSDDDIIMLTSDIALSADPEYLPISQEFAADITSLEEQFAHAWYRLMSNDMGSRERCINENPDDIPPAQWWQYPLPEATETDVDYVPIRTMIQDMIDSDSSYVEAFSNLAYRCASTYRDTDYRGGCNGARIRFEPENDWPENEGTEEALAALDPVKVEFPEISYADLIVLAGHTAIEAAGGKMMPFCGGRVDAIDGSGSVDLAPRYYTPAVVSIRDDMQVKGLSPQEGVALFAKPAVDAPLNQFFVGLVDADPETLSETERALLEPEFLPIVTQFAESEDALKESFSNAWIHMMTSDRFDGPTGNVCDARTDVTLEGVDVLEVTRDYGIPEGGFAAVREDIKTMLVTSQDFFPADFEPPIGPNYGGLMIRLAWHCSGSYRASDGRGGCDGGRIRFDPELNWEDNANLNNAMKLLEPIKEKYGSSLSWGDLITLTGTTAIEFMGGPVLGFCGGRVDDVDGSDSLFLGPSDIQEELSPCTSIGQQGACESPLGPTTVGLIYVNPAGPVNATGNPVASGLDIRQAFARMGFNDTETVAIIGGGHAFGKCHGACTNPPCGEEPLVGIGPNTFTSGFEGAWTTAPTTWTNLYFTNLLALEWESGIGPGGNLQWAPVDSEDDIIMLTSDIALSADPEYLPISQEFAADISSLEEQFAHAWYRLMSNDMGSRERCINENPDDIPPAQWWQYPLPAMEEPEEPVDYVSARTMIQGLIDVDSNNIAAFANLAFRCASTYRATDYRAIESAGGNDMQFCGGRVDAVDGAGSIGLEPRYYSPPVVSIRDDMQVKGLTKHEGVALFAIPTGGDDDVEVAIERNLPPNALSNQYFVNLLAGDGDFDEYEMALLEDEFLPIVQRFAGDNELFLGVFAAAWNKMMTADRFDGPVANICDSRTDETLEIVPRENVPLPIEDSEDEGDDFGLDSKSGGSEYEKGDAGMGSILEGSSGVSFFSGTMFGLVLVVASAMI</sequence>
<keyword evidence="13" id="KW-1185">Reference proteome</keyword>
<feature type="signal peptide" evidence="10">
    <location>
        <begin position="1"/>
        <end position="19"/>
    </location>
</feature>
<organism evidence="12 13">
    <name type="scientific">Seminavis robusta</name>
    <dbReference type="NCBI Taxonomy" id="568900"/>
    <lineage>
        <taxon>Eukaryota</taxon>
        <taxon>Sar</taxon>
        <taxon>Stramenopiles</taxon>
        <taxon>Ochrophyta</taxon>
        <taxon>Bacillariophyta</taxon>
        <taxon>Bacillariophyceae</taxon>
        <taxon>Bacillariophycidae</taxon>
        <taxon>Naviculales</taxon>
        <taxon>Naviculaceae</taxon>
        <taxon>Seminavis</taxon>
    </lineage>
</organism>
<feature type="domain" description="Plant heme peroxidase family profile" evidence="11">
    <location>
        <begin position="726"/>
        <end position="1238"/>
    </location>
</feature>
<dbReference type="PRINTS" id="PR00460">
    <property type="entry name" value="BPEROXIDASE"/>
</dbReference>
<dbReference type="PANTHER" id="PTHR30555">
    <property type="entry name" value="HYDROPEROXIDASE I, BIFUNCTIONAL CATALASE-PEROXIDASE"/>
    <property type="match status" value="1"/>
</dbReference>
<dbReference type="GO" id="GO:0020037">
    <property type="term" value="F:heme binding"/>
    <property type="evidence" value="ECO:0007669"/>
    <property type="project" value="InterPro"/>
</dbReference>
<keyword evidence="2" id="KW-0575">Peroxidase</keyword>
<keyword evidence="10" id="KW-0732">Signal</keyword>
<dbReference type="GO" id="GO:0070301">
    <property type="term" value="P:cellular response to hydrogen peroxide"/>
    <property type="evidence" value="ECO:0007669"/>
    <property type="project" value="TreeGrafter"/>
</dbReference>
<dbReference type="PROSITE" id="PS00436">
    <property type="entry name" value="PEROXIDASE_2"/>
    <property type="match status" value="2"/>
</dbReference>
<dbReference type="GO" id="GO:0004096">
    <property type="term" value="F:catalase activity"/>
    <property type="evidence" value="ECO:0007669"/>
    <property type="project" value="InterPro"/>
</dbReference>
<dbReference type="EMBL" id="CAICTM010000591">
    <property type="protein sequence ID" value="CAB9513450.1"/>
    <property type="molecule type" value="Genomic_DNA"/>
</dbReference>
<name>A0A9N8E3X1_9STRA</name>
<evidence type="ECO:0000259" key="11">
    <source>
        <dbReference type="PROSITE" id="PS50873"/>
    </source>
</evidence>
<evidence type="ECO:0000256" key="2">
    <source>
        <dbReference type="ARBA" id="ARBA00022559"/>
    </source>
</evidence>
<reference evidence="12" key="1">
    <citation type="submission" date="2020-06" db="EMBL/GenBank/DDBJ databases">
        <authorList>
            <consortium name="Plant Systems Biology data submission"/>
        </authorList>
    </citation>
    <scope>NUCLEOTIDE SEQUENCE</scope>
    <source>
        <strain evidence="12">D6</strain>
    </source>
</reference>
<evidence type="ECO:0000313" key="12">
    <source>
        <dbReference type="EMBL" id="CAB9513450.1"/>
    </source>
</evidence>
<dbReference type="SUPFAM" id="SSF48113">
    <property type="entry name" value="Heme-dependent peroxidases"/>
    <property type="match status" value="4"/>
</dbReference>
<feature type="region of interest" description="Disordered" evidence="9">
    <location>
        <begin position="1251"/>
        <end position="1280"/>
    </location>
</feature>
<dbReference type="Gene3D" id="1.10.420.10">
    <property type="entry name" value="Peroxidase, domain 2"/>
    <property type="match status" value="3"/>
</dbReference>
<dbReference type="InterPro" id="IPR010255">
    <property type="entry name" value="Haem_peroxidase_sf"/>
</dbReference>
<protein>
    <submittedName>
        <fullName evidence="12">Catalase-peroxidase</fullName>
    </submittedName>
</protein>
<evidence type="ECO:0000313" key="13">
    <source>
        <dbReference type="Proteomes" id="UP001153069"/>
    </source>
</evidence>
<dbReference type="Proteomes" id="UP001153069">
    <property type="component" value="Unassembled WGS sequence"/>
</dbReference>
<evidence type="ECO:0000256" key="10">
    <source>
        <dbReference type="SAM" id="SignalP"/>
    </source>
</evidence>
<dbReference type="GO" id="GO:0046872">
    <property type="term" value="F:metal ion binding"/>
    <property type="evidence" value="ECO:0007669"/>
    <property type="project" value="UniProtKB-KW"/>
</dbReference>